<dbReference type="PANTHER" id="PTHR43877">
    <property type="entry name" value="AMINOALKYLPHOSPHONATE N-ACETYLTRANSFERASE-RELATED-RELATED"/>
    <property type="match status" value="1"/>
</dbReference>
<dbReference type="InterPro" id="IPR050832">
    <property type="entry name" value="Bact_Acetyltransf"/>
</dbReference>
<dbReference type="CDD" id="cd04301">
    <property type="entry name" value="NAT_SF"/>
    <property type="match status" value="1"/>
</dbReference>
<name>A0A4U6QNP7_9ACTN</name>
<dbReference type="InterPro" id="IPR016181">
    <property type="entry name" value="Acyl_CoA_acyltransferase"/>
</dbReference>
<comment type="caution">
    <text evidence="4">The sequence shown here is derived from an EMBL/GenBank/DDBJ whole genome shotgun (WGS) entry which is preliminary data.</text>
</comment>
<protein>
    <submittedName>
        <fullName evidence="4">GNAT family N-acetyltransferase</fullName>
    </submittedName>
</protein>
<proteinExistence type="predicted"/>
<evidence type="ECO:0000256" key="1">
    <source>
        <dbReference type="ARBA" id="ARBA00022679"/>
    </source>
</evidence>
<dbReference type="Gene3D" id="3.40.630.30">
    <property type="match status" value="1"/>
</dbReference>
<dbReference type="InterPro" id="IPR000182">
    <property type="entry name" value="GNAT_dom"/>
</dbReference>
<keyword evidence="2" id="KW-0012">Acyltransferase</keyword>
<evidence type="ECO:0000256" key="2">
    <source>
        <dbReference type="ARBA" id="ARBA00023315"/>
    </source>
</evidence>
<dbReference type="PROSITE" id="PS51186">
    <property type="entry name" value="GNAT"/>
    <property type="match status" value="1"/>
</dbReference>
<evidence type="ECO:0000313" key="4">
    <source>
        <dbReference type="EMBL" id="TKV62039.1"/>
    </source>
</evidence>
<evidence type="ECO:0000259" key="3">
    <source>
        <dbReference type="PROSITE" id="PS51186"/>
    </source>
</evidence>
<keyword evidence="1 4" id="KW-0808">Transferase</keyword>
<dbReference type="SUPFAM" id="SSF55729">
    <property type="entry name" value="Acyl-CoA N-acyltransferases (Nat)"/>
    <property type="match status" value="1"/>
</dbReference>
<evidence type="ECO:0000313" key="5">
    <source>
        <dbReference type="Proteomes" id="UP000306985"/>
    </source>
</evidence>
<dbReference type="PANTHER" id="PTHR43877:SF2">
    <property type="entry name" value="AMINOALKYLPHOSPHONATE N-ACETYLTRANSFERASE-RELATED"/>
    <property type="match status" value="1"/>
</dbReference>
<organism evidence="4 5">
    <name type="scientific">Nakamurella flava</name>
    <dbReference type="NCBI Taxonomy" id="2576308"/>
    <lineage>
        <taxon>Bacteria</taxon>
        <taxon>Bacillati</taxon>
        <taxon>Actinomycetota</taxon>
        <taxon>Actinomycetes</taxon>
        <taxon>Nakamurellales</taxon>
        <taxon>Nakamurellaceae</taxon>
        <taxon>Nakamurella</taxon>
    </lineage>
</organism>
<keyword evidence="5" id="KW-1185">Reference proteome</keyword>
<dbReference type="AlphaFoldDB" id="A0A4U6QNP7"/>
<gene>
    <name evidence="4" type="ORF">FDO65_00270</name>
</gene>
<dbReference type="Proteomes" id="UP000306985">
    <property type="component" value="Unassembled WGS sequence"/>
</dbReference>
<feature type="domain" description="N-acetyltransferase" evidence="3">
    <location>
        <begin position="1"/>
        <end position="164"/>
    </location>
</feature>
<sequence>MMLRVRTDADLPGCVATLHEVHRQDRYPTWWPEDPAGWLSPPGTVAAWVALDDDGSVLGHLSVVSPVEDHMVAETLGVHIDRLAAVSRLFVSPVARGRALRLGSRLLGAARGWAERSGLRLMLDVLDDGAPAVALYERCGWRLVDRRQTDWLTPEGLRHGVRVYVAP</sequence>
<dbReference type="Pfam" id="PF00583">
    <property type="entry name" value="Acetyltransf_1"/>
    <property type="match status" value="1"/>
</dbReference>
<dbReference type="OrthoDB" id="4458954at2"/>
<accession>A0A4U6QNP7</accession>
<dbReference type="EMBL" id="SZZH01000001">
    <property type="protein sequence ID" value="TKV62039.1"/>
    <property type="molecule type" value="Genomic_DNA"/>
</dbReference>
<dbReference type="GO" id="GO:0016747">
    <property type="term" value="F:acyltransferase activity, transferring groups other than amino-acyl groups"/>
    <property type="evidence" value="ECO:0007669"/>
    <property type="project" value="InterPro"/>
</dbReference>
<reference evidence="4 5" key="1">
    <citation type="submission" date="2019-05" db="EMBL/GenBank/DDBJ databases">
        <title>Nakamurella sp. N5BH11, whole genome shotgun sequence.</title>
        <authorList>
            <person name="Tuo L."/>
        </authorList>
    </citation>
    <scope>NUCLEOTIDE SEQUENCE [LARGE SCALE GENOMIC DNA]</scope>
    <source>
        <strain evidence="4 5">N5BH11</strain>
    </source>
</reference>